<dbReference type="EMBL" id="BX284606">
    <property type="protein sequence ID" value="CCD69758.2"/>
    <property type="molecule type" value="Genomic_DNA"/>
</dbReference>
<organism evidence="2 3">
    <name type="scientific">Caenorhabditis elegans</name>
    <dbReference type="NCBI Taxonomy" id="6239"/>
    <lineage>
        <taxon>Eukaryota</taxon>
        <taxon>Metazoa</taxon>
        <taxon>Ecdysozoa</taxon>
        <taxon>Nematoda</taxon>
        <taxon>Chromadorea</taxon>
        <taxon>Rhabditida</taxon>
        <taxon>Rhabditina</taxon>
        <taxon>Rhabditomorpha</taxon>
        <taxon>Rhabditoidea</taxon>
        <taxon>Rhabditidae</taxon>
        <taxon>Peloderinae</taxon>
        <taxon>Caenorhabditis</taxon>
    </lineage>
</organism>
<reference evidence="2 3" key="1">
    <citation type="journal article" date="1998" name="Science">
        <title>Genome sequence of the nematode C. elegans: a platform for investigating biology.</title>
        <authorList>
            <consortium name="The C. elegans sequencing consortium"/>
            <person name="Sulson J.E."/>
            <person name="Waterston R."/>
        </authorList>
    </citation>
    <scope>NUCLEOTIDE SEQUENCE [LARGE SCALE GENOMIC DNA]</scope>
    <source>
        <strain evidence="2 3">Bristol N2</strain>
    </source>
</reference>
<dbReference type="Proteomes" id="UP000001940">
    <property type="component" value="Chromosome X"/>
</dbReference>
<keyword evidence="3" id="KW-1185">Reference proteome</keyword>
<feature type="region of interest" description="Disordered" evidence="1">
    <location>
        <begin position="1"/>
        <end position="272"/>
    </location>
</feature>
<evidence type="ECO:0000256" key="1">
    <source>
        <dbReference type="SAM" id="MobiDB-lite"/>
    </source>
</evidence>
<dbReference type="CTD" id="180693"/>
<dbReference type="RefSeq" id="NP_508713.2">
    <property type="nucleotide sequence ID" value="NM_076312.3"/>
</dbReference>
<dbReference type="GeneID" id="180693"/>
<dbReference type="Bgee" id="WBGene00017629">
    <property type="expression patterns" value="Expressed in material anatomical entity and 1 other cell type or tissue"/>
</dbReference>
<evidence type="ECO:0000313" key="4">
    <source>
        <dbReference type="WormBase" id="F20B6.5"/>
    </source>
</evidence>
<dbReference type="HOGENOM" id="CLU_1023894_0_0_1"/>
<dbReference type="AGR" id="WB:WBGene00017629"/>
<dbReference type="PaxDb" id="6239-F20B6.5"/>
<evidence type="ECO:0000313" key="2">
    <source>
        <dbReference type="EMBL" id="CCD69758.2"/>
    </source>
</evidence>
<feature type="compositionally biased region" description="Basic and acidic residues" evidence="1">
    <location>
        <begin position="171"/>
        <end position="216"/>
    </location>
</feature>
<dbReference type="UCSC" id="F20B6.5">
    <property type="organism name" value="c. elegans"/>
</dbReference>
<dbReference type="AlphaFoldDB" id="Q19628"/>
<name>Q19628_CAEEL</name>
<feature type="compositionally biased region" description="Basic and acidic residues" evidence="1">
    <location>
        <begin position="145"/>
        <end position="162"/>
    </location>
</feature>
<feature type="compositionally biased region" description="Polar residues" evidence="1">
    <location>
        <begin position="89"/>
        <end position="98"/>
    </location>
</feature>
<proteinExistence type="predicted"/>
<sequence length="272" mass="30772">MKRHHPIRVSPRDNRSPPGDEPTGANLSESELSQRLADIAFDDGTDSSRSRSTRNPPEGQRNMQFEGVSASQSGTNRRRTEMPAEGLYPSQSRSNFSVRTADMAFDDGNDSQMSGVRAPPVTPRNRQRSVRPSGSNAQPSGRAQPDYRDTRQRPSQSRDRSKQNRTGTPHGAEELGREPDRSSRSARNEGPRAETGREKRSSEDRKRQVPPEEPRRSSHQSKTAKSEEQKGHDHPRRVPPPTSPRASTEESFYERIHSIMRSSFARRRARRR</sequence>
<evidence type="ECO:0000313" key="3">
    <source>
        <dbReference type="Proteomes" id="UP000001940"/>
    </source>
</evidence>
<feature type="compositionally biased region" description="Polar residues" evidence="1">
    <location>
        <begin position="130"/>
        <end position="141"/>
    </location>
</feature>
<protein>
    <submittedName>
        <fullName evidence="2">Serine/arginine repetitive matrix protein 2</fullName>
    </submittedName>
</protein>
<dbReference type="WormBase" id="F20B6.5">
    <property type="protein sequence ID" value="CE47121"/>
    <property type="gene ID" value="WBGene00017629"/>
</dbReference>
<accession>Q19628</accession>
<dbReference type="KEGG" id="cel:CELE_F20B6.5"/>
<gene>
    <name evidence="2" type="ORF">CELE_F20B6.5</name>
    <name evidence="2 4" type="ORF">F20B6.5</name>
</gene>
<dbReference type="InParanoid" id="Q19628"/>